<dbReference type="Pfam" id="PF11726">
    <property type="entry name" value="YagK_YfjJ_C"/>
    <property type="match status" value="1"/>
</dbReference>
<evidence type="ECO:0000259" key="2">
    <source>
        <dbReference type="Pfam" id="PF11726"/>
    </source>
</evidence>
<gene>
    <name evidence="3" type="ORF">G0027_03345</name>
</gene>
<evidence type="ECO:0000313" key="4">
    <source>
        <dbReference type="Proteomes" id="UP000593812"/>
    </source>
</evidence>
<feature type="domain" description="YagK/YfjJ C-terminal" evidence="2">
    <location>
        <begin position="125"/>
        <end position="220"/>
    </location>
</feature>
<reference evidence="3 4" key="1">
    <citation type="submission" date="2020-02" db="EMBL/GenBank/DDBJ databases">
        <title>Tigecycline-resistant Acinetobacter species from pigs and migratory birds.</title>
        <authorList>
            <person name="Chen C."/>
            <person name="Sun J."/>
            <person name="Liao X.-P."/>
            <person name="Liu Y.-H."/>
        </authorList>
    </citation>
    <scope>NUCLEOTIDE SEQUENCE [LARGE SCALE GENOMIC DNA]</scope>
    <source>
        <strain evidence="3 4">C15_T</strain>
    </source>
</reference>
<accession>A0A7S7ADN7</accession>
<name>A0A7S7ADN7_9GAMM</name>
<dbReference type="RefSeq" id="WP_180191949.1">
    <property type="nucleotide sequence ID" value="NZ_CP048654.1"/>
</dbReference>
<organism evidence="3 4">
    <name type="scientific">Acinetobacter indicus</name>
    <dbReference type="NCBI Taxonomy" id="756892"/>
    <lineage>
        <taxon>Bacteria</taxon>
        <taxon>Pseudomonadati</taxon>
        <taxon>Pseudomonadota</taxon>
        <taxon>Gammaproteobacteria</taxon>
        <taxon>Moraxellales</taxon>
        <taxon>Moraxellaceae</taxon>
        <taxon>Acinetobacter</taxon>
    </lineage>
</organism>
<dbReference type="EMBL" id="CP048654">
    <property type="protein sequence ID" value="QOW41974.1"/>
    <property type="molecule type" value="Genomic_DNA"/>
</dbReference>
<keyword evidence="1" id="KW-0175">Coiled coil</keyword>
<evidence type="ECO:0000313" key="3">
    <source>
        <dbReference type="EMBL" id="QOW41974.1"/>
    </source>
</evidence>
<dbReference type="InterPro" id="IPR057271">
    <property type="entry name" value="YagK_YfjJ_C"/>
</dbReference>
<feature type="coiled-coil region" evidence="1">
    <location>
        <begin position="100"/>
        <end position="127"/>
    </location>
</feature>
<evidence type="ECO:0000256" key="1">
    <source>
        <dbReference type="SAM" id="Coils"/>
    </source>
</evidence>
<dbReference type="Proteomes" id="UP000593812">
    <property type="component" value="Chromosome"/>
</dbReference>
<dbReference type="AlphaFoldDB" id="A0A7S7ADN7"/>
<proteinExistence type="predicted"/>
<sequence>MYEKVNESVLLIKLEDITQVWIKLKKEPDTFFREFAKLLLQFKKINHPNYRYFGCINAWRDFLNENDIVGLTFSELVEYLQAKSFQEYQKYFMHYKSRHLYALRRHRADEKRNKESLKEKVQEAIQHYSKSEVVRVDLSYLQKSQDSIGLEDFYDDMEELRKGIGKRVEPFDHLVDYAWALEQGRTKGYHCHLLLIFNGHKKQAAWGIAKQVGDYWKGITGNEGCYFNCHDPDQLEQYKKLNILGVGRIHRDNEEEVDRLLNAVTYLVRPEKEEQHLRIKPFFRMRTYQ</sequence>
<protein>
    <submittedName>
        <fullName evidence="3">Inovirus Gp2 family protein</fullName>
    </submittedName>
</protein>